<evidence type="ECO:0000313" key="4">
    <source>
        <dbReference type="Proteomes" id="UP001163156"/>
    </source>
</evidence>
<accession>A0ABY6MGM0</accession>
<dbReference type="EMBL" id="CP110226">
    <property type="protein sequence ID" value="UZD22950.1"/>
    <property type="molecule type" value="Genomic_DNA"/>
</dbReference>
<feature type="region of interest" description="Disordered" evidence="1">
    <location>
        <begin position="1"/>
        <end position="33"/>
    </location>
</feature>
<gene>
    <name evidence="3" type="ORF">OM944_00345</name>
</gene>
<proteinExistence type="predicted"/>
<keyword evidence="4" id="KW-1185">Reference proteome</keyword>
<dbReference type="InterPro" id="IPR013610">
    <property type="entry name" value="ArdC_N"/>
</dbReference>
<organism evidence="3 4">
    <name type="scientific">Algoriphagus halophytocola</name>
    <dbReference type="NCBI Taxonomy" id="2991499"/>
    <lineage>
        <taxon>Bacteria</taxon>
        <taxon>Pseudomonadati</taxon>
        <taxon>Bacteroidota</taxon>
        <taxon>Cytophagia</taxon>
        <taxon>Cytophagales</taxon>
        <taxon>Cyclobacteriaceae</taxon>
        <taxon>Algoriphagus</taxon>
    </lineage>
</organism>
<dbReference type="Proteomes" id="UP001163156">
    <property type="component" value="Chromosome"/>
</dbReference>
<feature type="domain" description="N-terminal" evidence="2">
    <location>
        <begin position="33"/>
        <end position="86"/>
    </location>
</feature>
<evidence type="ECO:0000313" key="3">
    <source>
        <dbReference type="EMBL" id="UZD22950.1"/>
    </source>
</evidence>
<name>A0ABY6MGM0_9BACT</name>
<dbReference type="Pfam" id="PF08401">
    <property type="entry name" value="ArdcN"/>
    <property type="match status" value="1"/>
</dbReference>
<feature type="compositionally biased region" description="Basic and acidic residues" evidence="1">
    <location>
        <begin position="14"/>
        <end position="25"/>
    </location>
</feature>
<protein>
    <submittedName>
        <fullName evidence="3">ArdC family protein</fullName>
    </submittedName>
</protein>
<evidence type="ECO:0000259" key="2">
    <source>
        <dbReference type="Pfam" id="PF08401"/>
    </source>
</evidence>
<evidence type="ECO:0000256" key="1">
    <source>
        <dbReference type="SAM" id="MobiDB-lite"/>
    </source>
</evidence>
<dbReference type="RefSeq" id="WP_264809475.1">
    <property type="nucleotide sequence ID" value="NZ_CP110226.1"/>
</dbReference>
<reference evidence="3" key="1">
    <citation type="submission" date="2022-10" db="EMBL/GenBank/DDBJ databases">
        <title>Algoriphagus sp. a novel bacteria isolate from halophytes salicornia europaea.</title>
        <authorList>
            <person name="Peng Y."/>
            <person name="Jiang L."/>
            <person name="Lee J."/>
        </authorList>
    </citation>
    <scope>NUCLEOTIDE SEQUENCE</scope>
    <source>
        <strain evidence="3">TR-M5</strain>
    </source>
</reference>
<sequence>MKTLAKTSTKRKGGKDFGRNKERGKQSPKGSPDIYQKFTDLIIEKLEQGVIPWKQPWHEMGMPSNYLTKKPYKGINLWLLLSCGPHHQLTGKFPHRKFP</sequence>